<organism evidence="8 9">
    <name type="scientific">Ambrosiozyma monospora</name>
    <name type="common">Yeast</name>
    <name type="synonym">Endomycopsis monosporus</name>
    <dbReference type="NCBI Taxonomy" id="43982"/>
    <lineage>
        <taxon>Eukaryota</taxon>
        <taxon>Fungi</taxon>
        <taxon>Dikarya</taxon>
        <taxon>Ascomycota</taxon>
        <taxon>Saccharomycotina</taxon>
        <taxon>Pichiomycetes</taxon>
        <taxon>Pichiales</taxon>
        <taxon>Pichiaceae</taxon>
        <taxon>Ambrosiozyma</taxon>
    </lineage>
</organism>
<feature type="compositionally biased region" description="Polar residues" evidence="6">
    <location>
        <begin position="198"/>
        <end position="218"/>
    </location>
</feature>
<dbReference type="PROSITE" id="PS50048">
    <property type="entry name" value="ZN2_CY6_FUNGAL_2"/>
    <property type="match status" value="1"/>
</dbReference>
<keyword evidence="9" id="KW-1185">Reference proteome</keyword>
<protein>
    <submittedName>
        <fullName evidence="8">Unnamed protein product</fullName>
    </submittedName>
</protein>
<dbReference type="InterPro" id="IPR021858">
    <property type="entry name" value="Fun_TF"/>
</dbReference>
<evidence type="ECO:0000256" key="6">
    <source>
        <dbReference type="SAM" id="MobiDB-lite"/>
    </source>
</evidence>
<dbReference type="GO" id="GO:0043565">
    <property type="term" value="F:sequence-specific DNA binding"/>
    <property type="evidence" value="ECO:0007669"/>
    <property type="project" value="TreeGrafter"/>
</dbReference>
<keyword evidence="5" id="KW-0539">Nucleus</keyword>
<feature type="compositionally biased region" description="Low complexity" evidence="6">
    <location>
        <begin position="219"/>
        <end position="235"/>
    </location>
</feature>
<comment type="subcellular location">
    <subcellularLocation>
        <location evidence="1">Nucleus</location>
    </subcellularLocation>
</comment>
<dbReference type="SUPFAM" id="SSF57701">
    <property type="entry name" value="Zn2/Cys6 DNA-binding domain"/>
    <property type="match status" value="1"/>
</dbReference>
<feature type="compositionally biased region" description="Low complexity" evidence="6">
    <location>
        <begin position="359"/>
        <end position="372"/>
    </location>
</feature>
<feature type="compositionally biased region" description="Basic residues" evidence="6">
    <location>
        <begin position="39"/>
        <end position="50"/>
    </location>
</feature>
<evidence type="ECO:0000256" key="3">
    <source>
        <dbReference type="ARBA" id="ARBA00023125"/>
    </source>
</evidence>
<dbReference type="InterPro" id="IPR036864">
    <property type="entry name" value="Zn2-C6_fun-type_DNA-bd_sf"/>
</dbReference>
<name>A0A9W6Z3X0_AMBMO</name>
<dbReference type="Pfam" id="PF00172">
    <property type="entry name" value="Zn_clus"/>
    <property type="match status" value="1"/>
</dbReference>
<feature type="compositionally biased region" description="Polar residues" evidence="6">
    <location>
        <begin position="147"/>
        <end position="161"/>
    </location>
</feature>
<dbReference type="Gene3D" id="4.10.240.10">
    <property type="entry name" value="Zn(2)-C6 fungal-type DNA-binding domain"/>
    <property type="match status" value="1"/>
</dbReference>
<keyword evidence="4" id="KW-0804">Transcription</keyword>
<dbReference type="GO" id="GO:0005634">
    <property type="term" value="C:nucleus"/>
    <property type="evidence" value="ECO:0007669"/>
    <property type="project" value="UniProtKB-SubCell"/>
</dbReference>
<proteinExistence type="predicted"/>
<evidence type="ECO:0000256" key="5">
    <source>
        <dbReference type="ARBA" id="ARBA00023242"/>
    </source>
</evidence>
<feature type="region of interest" description="Disordered" evidence="6">
    <location>
        <begin position="89"/>
        <end position="377"/>
    </location>
</feature>
<dbReference type="Pfam" id="PF11951">
    <property type="entry name" value="Fungal_trans_2"/>
    <property type="match status" value="1"/>
</dbReference>
<dbReference type="GO" id="GO:0008270">
    <property type="term" value="F:zinc ion binding"/>
    <property type="evidence" value="ECO:0007669"/>
    <property type="project" value="InterPro"/>
</dbReference>
<keyword evidence="2" id="KW-0805">Transcription regulation</keyword>
<feature type="compositionally biased region" description="Polar residues" evidence="6">
    <location>
        <begin position="51"/>
        <end position="64"/>
    </location>
</feature>
<dbReference type="InterPro" id="IPR001138">
    <property type="entry name" value="Zn2Cys6_DnaBD"/>
</dbReference>
<dbReference type="GO" id="GO:0045944">
    <property type="term" value="P:positive regulation of transcription by RNA polymerase II"/>
    <property type="evidence" value="ECO:0007669"/>
    <property type="project" value="TreeGrafter"/>
</dbReference>
<evidence type="ECO:0000256" key="1">
    <source>
        <dbReference type="ARBA" id="ARBA00004123"/>
    </source>
</evidence>
<evidence type="ECO:0000259" key="7">
    <source>
        <dbReference type="PROSITE" id="PS50048"/>
    </source>
</evidence>
<evidence type="ECO:0000256" key="4">
    <source>
        <dbReference type="ARBA" id="ARBA00023163"/>
    </source>
</evidence>
<evidence type="ECO:0000256" key="2">
    <source>
        <dbReference type="ARBA" id="ARBA00023015"/>
    </source>
</evidence>
<gene>
    <name evidence="8" type="ORF">Amon01_000777700</name>
</gene>
<dbReference type="OrthoDB" id="434972at2759"/>
<dbReference type="EMBL" id="BSXU01006063">
    <property type="protein sequence ID" value="GMG55705.1"/>
    <property type="molecule type" value="Genomic_DNA"/>
</dbReference>
<feature type="compositionally biased region" description="Polar residues" evidence="6">
    <location>
        <begin position="249"/>
        <end position="310"/>
    </location>
</feature>
<dbReference type="PROSITE" id="PS00463">
    <property type="entry name" value="ZN2_CY6_FUNGAL_1"/>
    <property type="match status" value="1"/>
</dbReference>
<dbReference type="AlphaFoldDB" id="A0A9W6Z3X0"/>
<feature type="region of interest" description="Disordered" evidence="6">
    <location>
        <begin position="39"/>
        <end position="64"/>
    </location>
</feature>
<sequence length="587" mass="64105">MARKRACDRCHEIKQTCSGEMPCSRCRTKNITCVFNRPIKKTGRPSKHSKQTQIGVNSSIHGPVNISNSPLVSLGAIGSLKDGHLQLNKTSNEKANGNGNSYFNHSSSQQQPQQPTQSNQQQQQQQQQQQNGPSSSNHYIGWRETGSHTSISSPNANSPPLQSRFLHTQPQHQLPPPNSTNNYPTPAHSRSALFPLQPQYNQYPPIGNNQHSPLQTGYQPHSQIQSPQQQRTPISVSSGPSISLAPPRQQEQYQPQSYTPHYTSQTPTPPNQQSGQQNNLMGQTNQTGQVSLNFSSNVSTPATPSGNISPSIEPPHKIAKVMPNIQCPGPVQPSPTSGNSTPNQQNQFQEFHHSRPYVSSYNTSNGTNNTSSPGCFTHAPSASLSSISSRNLQLPLPMPPQLSHPTSTLGTPINSASTSYFGNYHNPSLSTSSLPPLSPVVQPKPNLSNNLTQSKFASTSKITSPTLLSGKPPDTTIDSNISTVTNATAVTVTVAVPLAQLNERILQEITNSKELPEIERFYLKYFVTNVVPVLFSNDSSDSFLRNIVPLALDHKIIRDPIMAIAATHRSFDYVSGRSGKRLFTRYT</sequence>
<comment type="caution">
    <text evidence="8">The sequence shown here is derived from an EMBL/GenBank/DDBJ whole genome shotgun (WGS) entry which is preliminary data.</text>
</comment>
<evidence type="ECO:0000313" key="9">
    <source>
        <dbReference type="Proteomes" id="UP001165063"/>
    </source>
</evidence>
<feature type="compositionally biased region" description="Polar residues" evidence="6">
    <location>
        <begin position="334"/>
        <end position="349"/>
    </location>
</feature>
<keyword evidence="3" id="KW-0238">DNA-binding</keyword>
<reference evidence="8" key="1">
    <citation type="submission" date="2023-04" db="EMBL/GenBank/DDBJ databases">
        <title>Ambrosiozyma monospora NBRC 1965.</title>
        <authorList>
            <person name="Ichikawa N."/>
            <person name="Sato H."/>
            <person name="Tonouchi N."/>
        </authorList>
    </citation>
    <scope>NUCLEOTIDE SEQUENCE</scope>
    <source>
        <strain evidence="8">NBRC 1965</strain>
    </source>
</reference>
<dbReference type="InterPro" id="IPR051711">
    <property type="entry name" value="Stress_Response_Reg"/>
</dbReference>
<dbReference type="SMART" id="SM00066">
    <property type="entry name" value="GAL4"/>
    <property type="match status" value="1"/>
</dbReference>
<feature type="domain" description="Zn(2)-C6 fungal-type" evidence="7">
    <location>
        <begin position="6"/>
        <end position="35"/>
    </location>
</feature>
<dbReference type="CDD" id="cd00067">
    <property type="entry name" value="GAL4"/>
    <property type="match status" value="1"/>
</dbReference>
<dbReference type="GO" id="GO:0000981">
    <property type="term" value="F:DNA-binding transcription factor activity, RNA polymerase II-specific"/>
    <property type="evidence" value="ECO:0007669"/>
    <property type="project" value="InterPro"/>
</dbReference>
<feature type="compositionally biased region" description="Low complexity" evidence="6">
    <location>
        <begin position="106"/>
        <end position="137"/>
    </location>
</feature>
<accession>A0A9W6Z3X0</accession>
<feature type="compositionally biased region" description="Polar residues" evidence="6">
    <location>
        <begin position="89"/>
        <end position="105"/>
    </location>
</feature>
<dbReference type="Proteomes" id="UP001165063">
    <property type="component" value="Unassembled WGS sequence"/>
</dbReference>
<dbReference type="PANTHER" id="PTHR47540">
    <property type="entry name" value="THIAMINE REPRESSIBLE GENES REGULATORY PROTEIN THI5"/>
    <property type="match status" value="1"/>
</dbReference>
<dbReference type="PANTHER" id="PTHR47540:SF6">
    <property type="entry name" value="ZN(II)2CYS6 TRANSCRIPTION FACTOR (EUROFUNG)"/>
    <property type="match status" value="1"/>
</dbReference>
<evidence type="ECO:0000313" key="8">
    <source>
        <dbReference type="EMBL" id="GMG55705.1"/>
    </source>
</evidence>